<evidence type="ECO:0000313" key="4">
    <source>
        <dbReference type="Proteomes" id="UP000192927"/>
    </source>
</evidence>
<dbReference type="PANTHER" id="PTHR28158">
    <property type="entry name" value="37S RIBOSOMAL PROTEIN S35, MITOCHONDRIAL"/>
    <property type="match status" value="1"/>
</dbReference>
<evidence type="ECO:0000313" key="3">
    <source>
        <dbReference type="EMBL" id="SLM34834.1"/>
    </source>
</evidence>
<keyword evidence="3" id="KW-0687">Ribonucleoprotein</keyword>
<dbReference type="PANTHER" id="PTHR28158:SF1">
    <property type="entry name" value="SMALL RIBOSOMAL SUBUNIT PROTEIN MS45"/>
    <property type="match status" value="1"/>
</dbReference>
<organism evidence="3 4">
    <name type="scientific">Lasallia pustulata</name>
    <dbReference type="NCBI Taxonomy" id="136370"/>
    <lineage>
        <taxon>Eukaryota</taxon>
        <taxon>Fungi</taxon>
        <taxon>Dikarya</taxon>
        <taxon>Ascomycota</taxon>
        <taxon>Pezizomycotina</taxon>
        <taxon>Lecanoromycetes</taxon>
        <taxon>OSLEUM clade</taxon>
        <taxon>Umbilicariomycetidae</taxon>
        <taxon>Umbilicariales</taxon>
        <taxon>Umbilicariaceae</taxon>
        <taxon>Lasallia</taxon>
    </lineage>
</organism>
<keyword evidence="4" id="KW-1185">Reference proteome</keyword>
<dbReference type="GO" id="GO:0005763">
    <property type="term" value="C:mitochondrial small ribosomal subunit"/>
    <property type="evidence" value="ECO:0007669"/>
    <property type="project" value="TreeGrafter"/>
</dbReference>
<sequence>MFRWINGAGAVFRHSLPGSTNYLNAYDLSGNLLRASGRPEAPSEQDGDAPASLPEDEGAAHDTEESNPSNDVSIRREYREDLMPFPLNKQFRSQPVLGEELREEIWERVTVQGKSVRLVSAELGVEMSRVGAVVRLKSVEKQWMQKGKRLAIPYARAVLAMLPTTRFRPDYPTPHESINDLPVHKDTLRQVFLPVSESRHFTRVDAGKVFSPTLLPADDRIPHPELIQLERDIQSDMTAEERIAKHREKLKAEEKEKEERERARKAKEEREVKRIVPPQGRWEFRFRDVSVESVAGTLLPRSALRPLTPRTKPLSSVVSSNIWCAAGSRTYVVTTLTPAVEGSAILLLLDSAYTSVMTHLNLHGDGLIPGGVFKWAGSDGTGLKMLNANSHQLTWGVLGAAINVLGQEMLRLGTGGLRGYFTIVDGETEVGTGLVFDGWELRLRG</sequence>
<keyword evidence="1" id="KW-0175">Coiled coil</keyword>
<evidence type="ECO:0000256" key="1">
    <source>
        <dbReference type="SAM" id="Coils"/>
    </source>
</evidence>
<dbReference type="GO" id="GO:0003735">
    <property type="term" value="F:structural constituent of ribosome"/>
    <property type="evidence" value="ECO:0007669"/>
    <property type="project" value="TreeGrafter"/>
</dbReference>
<dbReference type="Proteomes" id="UP000192927">
    <property type="component" value="Unassembled WGS sequence"/>
</dbReference>
<feature type="coiled-coil region" evidence="1">
    <location>
        <begin position="236"/>
        <end position="273"/>
    </location>
</feature>
<dbReference type="InterPro" id="IPR021036">
    <property type="entry name" value="Ribosomal_mS45"/>
</dbReference>
<dbReference type="Pfam" id="PF12298">
    <property type="entry name" value="Bot1p"/>
    <property type="match status" value="1"/>
</dbReference>
<name>A0A1W5CVC8_9LECA</name>
<proteinExistence type="predicted"/>
<evidence type="ECO:0000256" key="2">
    <source>
        <dbReference type="SAM" id="MobiDB-lite"/>
    </source>
</evidence>
<protein>
    <submittedName>
        <fullName evidence="3">Ribosomal protein S35, mitochondrial</fullName>
    </submittedName>
</protein>
<feature type="region of interest" description="Disordered" evidence="2">
    <location>
        <begin position="34"/>
        <end position="73"/>
    </location>
</feature>
<dbReference type="GO" id="GO:0032543">
    <property type="term" value="P:mitochondrial translation"/>
    <property type="evidence" value="ECO:0007669"/>
    <property type="project" value="TreeGrafter"/>
</dbReference>
<reference evidence="4" key="1">
    <citation type="submission" date="2017-03" db="EMBL/GenBank/DDBJ databases">
        <authorList>
            <person name="Sharma R."/>
            <person name="Thines M."/>
        </authorList>
    </citation>
    <scope>NUCLEOTIDE SEQUENCE [LARGE SCALE GENOMIC DNA]</scope>
</reference>
<dbReference type="AlphaFoldDB" id="A0A1W5CVC8"/>
<keyword evidence="3" id="KW-0689">Ribosomal protein</keyword>
<accession>A0A1W5CVC8</accession>
<dbReference type="EMBL" id="FWEW01000417">
    <property type="protein sequence ID" value="SLM34834.1"/>
    <property type="molecule type" value="Genomic_DNA"/>
</dbReference>